<evidence type="ECO:0000256" key="2">
    <source>
        <dbReference type="SAM" id="MobiDB-lite"/>
    </source>
</evidence>
<organism evidence="3 5">
    <name type="scientific">Xanthobacter flavus</name>
    <dbReference type="NCBI Taxonomy" id="281"/>
    <lineage>
        <taxon>Bacteria</taxon>
        <taxon>Pseudomonadati</taxon>
        <taxon>Pseudomonadota</taxon>
        <taxon>Alphaproteobacteria</taxon>
        <taxon>Hyphomicrobiales</taxon>
        <taxon>Xanthobacteraceae</taxon>
        <taxon>Xanthobacter</taxon>
    </lineage>
</organism>
<dbReference type="Proteomes" id="UP001245370">
    <property type="component" value="Unassembled WGS sequence"/>
</dbReference>
<feature type="region of interest" description="Disordered" evidence="2">
    <location>
        <begin position="101"/>
        <end position="121"/>
    </location>
</feature>
<sequence length="345" mass="37202">MSDQYAAWRAALAGETVAIHDAEPNSGFYRVKRKSGELHPVAIWREAGSVFAQLNGEAVEPSSVWPWAAKKPVTYEAYQDFMNGKGWPDDAPALPADKPATITTADGPAENPRAVPADNSGDAEGAEAMRLELLGEKELADQFLAKPITSQEAADQVAVWSKRISDLKNRADKAFQAEKAPHLEAGRLVDEKWRWRQDAEALVRKLKSHVTPWLEKLRAEEQERARKAAEEARRQQEEAARLAAAAQAGDAAAAAQAEEVQARAIETAKAAEVQRTGAGRTGAKVSLRTVTDVVVTDLPALAAFYAGMNDAPADLKEVLLKLARRNISSGVTPPGVTVTTKQVAA</sequence>
<accession>A0A9W6FMI1</accession>
<dbReference type="AlphaFoldDB" id="A0A9W6FMI1"/>
<dbReference type="GeneID" id="95763905"/>
<dbReference type="EMBL" id="JAVDPY010000005">
    <property type="protein sequence ID" value="MDR6334536.1"/>
    <property type="molecule type" value="Genomic_DNA"/>
</dbReference>
<dbReference type="Proteomes" id="UP001144397">
    <property type="component" value="Unassembled WGS sequence"/>
</dbReference>
<keyword evidence="1" id="KW-0175">Coiled coil</keyword>
<evidence type="ECO:0000313" key="4">
    <source>
        <dbReference type="EMBL" id="MDR6334536.1"/>
    </source>
</evidence>
<name>A0A9W6FMI1_XANFL</name>
<reference evidence="3" key="1">
    <citation type="submission" date="2022-12" db="EMBL/GenBank/DDBJ databases">
        <title>Reference genome sequencing for broad-spectrum identification of bacterial and archaeal isolates by mass spectrometry.</title>
        <authorList>
            <person name="Sekiguchi Y."/>
            <person name="Tourlousse D.M."/>
        </authorList>
    </citation>
    <scope>NUCLEOTIDE SEQUENCE</scope>
    <source>
        <strain evidence="3">301</strain>
    </source>
</reference>
<feature type="coiled-coil region" evidence="1">
    <location>
        <begin position="218"/>
        <end position="245"/>
    </location>
</feature>
<evidence type="ECO:0000256" key="1">
    <source>
        <dbReference type="SAM" id="Coils"/>
    </source>
</evidence>
<gene>
    <name evidence="4" type="ORF">GGQ86_003018</name>
    <name evidence="3" type="ORF">XFLAVUS301_31210</name>
</gene>
<comment type="caution">
    <text evidence="3">The sequence shown here is derived from an EMBL/GenBank/DDBJ whole genome shotgun (WGS) entry which is preliminary data.</text>
</comment>
<evidence type="ECO:0000313" key="5">
    <source>
        <dbReference type="Proteomes" id="UP001144397"/>
    </source>
</evidence>
<evidence type="ECO:0000313" key="6">
    <source>
        <dbReference type="Proteomes" id="UP001245370"/>
    </source>
</evidence>
<dbReference type="EMBL" id="BSDO01000004">
    <property type="protein sequence ID" value="GLI23447.1"/>
    <property type="molecule type" value="Genomic_DNA"/>
</dbReference>
<dbReference type="RefSeq" id="WP_281808288.1">
    <property type="nucleotide sequence ID" value="NZ_BSDO01000004.1"/>
</dbReference>
<proteinExistence type="predicted"/>
<reference evidence="4 6" key="2">
    <citation type="submission" date="2023-07" db="EMBL/GenBank/DDBJ databases">
        <title>Genomic Encyclopedia of Type Strains, Phase IV (KMG-IV): sequencing the most valuable type-strain genomes for metagenomic binning, comparative biology and taxonomic classification.</title>
        <authorList>
            <person name="Goeker M."/>
        </authorList>
    </citation>
    <scope>NUCLEOTIDE SEQUENCE [LARGE SCALE GENOMIC DNA]</scope>
    <source>
        <strain evidence="4 6">DSM 338</strain>
    </source>
</reference>
<protein>
    <submittedName>
        <fullName evidence="3">Uncharacterized protein</fullName>
    </submittedName>
</protein>
<evidence type="ECO:0000313" key="3">
    <source>
        <dbReference type="EMBL" id="GLI23447.1"/>
    </source>
</evidence>
<keyword evidence="6" id="KW-1185">Reference proteome</keyword>